<dbReference type="Proteomes" id="UP000799539">
    <property type="component" value="Unassembled WGS sequence"/>
</dbReference>
<dbReference type="AlphaFoldDB" id="A0A6A6FLY8"/>
<organism evidence="1 2">
    <name type="scientific">Cercospora zeae-maydis SCOH1-5</name>
    <dbReference type="NCBI Taxonomy" id="717836"/>
    <lineage>
        <taxon>Eukaryota</taxon>
        <taxon>Fungi</taxon>
        <taxon>Dikarya</taxon>
        <taxon>Ascomycota</taxon>
        <taxon>Pezizomycotina</taxon>
        <taxon>Dothideomycetes</taxon>
        <taxon>Dothideomycetidae</taxon>
        <taxon>Mycosphaerellales</taxon>
        <taxon>Mycosphaerellaceae</taxon>
        <taxon>Cercospora</taxon>
    </lineage>
</organism>
<accession>A0A6A6FLY8</accession>
<dbReference type="EMBL" id="ML992668">
    <property type="protein sequence ID" value="KAF2214403.1"/>
    <property type="molecule type" value="Genomic_DNA"/>
</dbReference>
<reference evidence="1" key="1">
    <citation type="journal article" date="2020" name="Stud. Mycol.">
        <title>101 Dothideomycetes genomes: a test case for predicting lifestyles and emergence of pathogens.</title>
        <authorList>
            <person name="Haridas S."/>
            <person name="Albert R."/>
            <person name="Binder M."/>
            <person name="Bloem J."/>
            <person name="Labutti K."/>
            <person name="Salamov A."/>
            <person name="Andreopoulos B."/>
            <person name="Baker S."/>
            <person name="Barry K."/>
            <person name="Bills G."/>
            <person name="Bluhm B."/>
            <person name="Cannon C."/>
            <person name="Castanera R."/>
            <person name="Culley D."/>
            <person name="Daum C."/>
            <person name="Ezra D."/>
            <person name="Gonzalez J."/>
            <person name="Henrissat B."/>
            <person name="Kuo A."/>
            <person name="Liang C."/>
            <person name="Lipzen A."/>
            <person name="Lutzoni F."/>
            <person name="Magnuson J."/>
            <person name="Mondo S."/>
            <person name="Nolan M."/>
            <person name="Ohm R."/>
            <person name="Pangilinan J."/>
            <person name="Park H.-J."/>
            <person name="Ramirez L."/>
            <person name="Alfaro M."/>
            <person name="Sun H."/>
            <person name="Tritt A."/>
            <person name="Yoshinaga Y."/>
            <person name="Zwiers L.-H."/>
            <person name="Turgeon B."/>
            <person name="Goodwin S."/>
            <person name="Spatafora J."/>
            <person name="Crous P."/>
            <person name="Grigoriev I."/>
        </authorList>
    </citation>
    <scope>NUCLEOTIDE SEQUENCE</scope>
    <source>
        <strain evidence="1">SCOH1-5</strain>
    </source>
</reference>
<proteinExistence type="predicted"/>
<keyword evidence="2" id="KW-1185">Reference proteome</keyword>
<gene>
    <name evidence="1" type="ORF">CERZMDRAFT_83107</name>
</gene>
<sequence>MPHPASDERHVADRSIFRDKLRHGCHFFASDVAGIVMARHCGLCPACDDPGASQTTLSTRYDQAVPEAMSRRDDNSLQTQTDAIISVIVPGKGILELHLPVVYPNAQAASRRRHCLAARVRVRPQLYHAELQYVSHFATLAA</sequence>
<evidence type="ECO:0000313" key="1">
    <source>
        <dbReference type="EMBL" id="KAF2214403.1"/>
    </source>
</evidence>
<evidence type="ECO:0000313" key="2">
    <source>
        <dbReference type="Proteomes" id="UP000799539"/>
    </source>
</evidence>
<name>A0A6A6FLY8_9PEZI</name>
<protein>
    <submittedName>
        <fullName evidence="1">Uncharacterized protein</fullName>
    </submittedName>
</protein>